<keyword evidence="2" id="KW-1133">Transmembrane helix</keyword>
<feature type="transmembrane region" description="Helical" evidence="2">
    <location>
        <begin position="12"/>
        <end position="32"/>
    </location>
</feature>
<feature type="region of interest" description="Disordered" evidence="1">
    <location>
        <begin position="219"/>
        <end position="246"/>
    </location>
</feature>
<feature type="domain" description="DUF2726" evidence="3">
    <location>
        <begin position="92"/>
        <end position="207"/>
    </location>
</feature>
<keyword evidence="5" id="KW-1185">Reference proteome</keyword>
<accession>A0A437M215</accession>
<dbReference type="InterPro" id="IPR024402">
    <property type="entry name" value="DUF2726"/>
</dbReference>
<organism evidence="4 5">
    <name type="scientific">Rhodovarius crocodyli</name>
    <dbReference type="NCBI Taxonomy" id="1979269"/>
    <lineage>
        <taxon>Bacteria</taxon>
        <taxon>Pseudomonadati</taxon>
        <taxon>Pseudomonadota</taxon>
        <taxon>Alphaproteobacteria</taxon>
        <taxon>Acetobacterales</taxon>
        <taxon>Roseomonadaceae</taxon>
        <taxon>Rhodovarius</taxon>
    </lineage>
</organism>
<dbReference type="RefSeq" id="WP_127789730.1">
    <property type="nucleotide sequence ID" value="NZ_SACL01000010.1"/>
</dbReference>
<evidence type="ECO:0000313" key="5">
    <source>
        <dbReference type="Proteomes" id="UP000282957"/>
    </source>
</evidence>
<comment type="caution">
    <text evidence="4">The sequence shown here is derived from an EMBL/GenBank/DDBJ whole genome shotgun (WGS) entry which is preliminary data.</text>
</comment>
<evidence type="ECO:0000313" key="4">
    <source>
        <dbReference type="EMBL" id="RVT91626.1"/>
    </source>
</evidence>
<keyword evidence="2" id="KW-0472">Membrane</keyword>
<evidence type="ECO:0000256" key="2">
    <source>
        <dbReference type="SAM" id="Phobius"/>
    </source>
</evidence>
<dbReference type="AlphaFoldDB" id="A0A437M215"/>
<protein>
    <submittedName>
        <fullName evidence="4">DUF2726 domain-containing protein</fullName>
    </submittedName>
</protein>
<gene>
    <name evidence="4" type="ORF">EOD42_21935</name>
</gene>
<dbReference type="Pfam" id="PF10881">
    <property type="entry name" value="DUF2726"/>
    <property type="match status" value="1"/>
</dbReference>
<reference evidence="4 5" key="1">
    <citation type="submission" date="2019-01" db="EMBL/GenBank/DDBJ databases">
        <authorList>
            <person name="Chen W.-M."/>
        </authorList>
    </citation>
    <scope>NUCLEOTIDE SEQUENCE [LARGE SCALE GENOMIC DNA]</scope>
    <source>
        <strain evidence="4 5">CCP-6</strain>
    </source>
</reference>
<proteinExistence type="predicted"/>
<dbReference type="EMBL" id="SACL01000010">
    <property type="protein sequence ID" value="RVT91626.1"/>
    <property type="molecule type" value="Genomic_DNA"/>
</dbReference>
<dbReference type="Proteomes" id="UP000282957">
    <property type="component" value="Unassembled WGS sequence"/>
</dbReference>
<evidence type="ECO:0000256" key="1">
    <source>
        <dbReference type="SAM" id="MobiDB-lite"/>
    </source>
</evidence>
<feature type="region of interest" description="Disordered" evidence="1">
    <location>
        <begin position="52"/>
        <end position="76"/>
    </location>
</feature>
<sequence>MSPNTAVLIADPVLAIGLLLMGVFIGLTIARVRSRIRRHTWRRREARHWNRGAGSLGSLRQPTAPRVELPPSRPTDSADQLRVVMSADFAIQPLLNKSEGRVLKELERFVEDFNPRWQVMAQVSLGEILSCKDASAYACINSKRVDLLLIDDQFLPRHAIEYQGFGHYQGSAAARDAIKKEALRRAGIGYHEVVAGQTTPSELRRLVERLVIRPLPQIMPGPVPPASQLPQLDQTPSAGSRAPEAD</sequence>
<keyword evidence="2" id="KW-0812">Transmembrane</keyword>
<name>A0A437M215_9PROT</name>
<evidence type="ECO:0000259" key="3">
    <source>
        <dbReference type="Pfam" id="PF10881"/>
    </source>
</evidence>
<dbReference type="OrthoDB" id="5679025at2"/>
<feature type="compositionally biased region" description="Polar residues" evidence="1">
    <location>
        <begin position="228"/>
        <end position="238"/>
    </location>
</feature>